<dbReference type="KEGG" id="mets:DK389_23420"/>
<dbReference type="CDD" id="cd06225">
    <property type="entry name" value="HAMP"/>
    <property type="match status" value="1"/>
</dbReference>
<keyword evidence="5 6" id="KW-0472">Membrane</keyword>
<gene>
    <name evidence="9" type="ORF">DK389_23420</name>
</gene>
<dbReference type="SUPFAM" id="SSF158472">
    <property type="entry name" value="HAMP domain-like"/>
    <property type="match status" value="1"/>
</dbReference>
<evidence type="ECO:0000256" key="4">
    <source>
        <dbReference type="ARBA" id="ARBA00022989"/>
    </source>
</evidence>
<evidence type="ECO:0000313" key="9">
    <source>
        <dbReference type="EMBL" id="AWN42907.1"/>
    </source>
</evidence>
<feature type="domain" description="HAMP" evidence="8">
    <location>
        <begin position="312"/>
        <end position="364"/>
    </location>
</feature>
<evidence type="ECO:0000256" key="6">
    <source>
        <dbReference type="SAM" id="Phobius"/>
    </source>
</evidence>
<dbReference type="InterPro" id="IPR033479">
    <property type="entry name" value="dCache_1"/>
</dbReference>
<keyword evidence="4 6" id="KW-1133">Transmembrane helix</keyword>
<keyword evidence="10" id="KW-1185">Reference proteome</keyword>
<dbReference type="EMBL" id="CP029550">
    <property type="protein sequence ID" value="AWN42907.1"/>
    <property type="molecule type" value="Genomic_DNA"/>
</dbReference>
<evidence type="ECO:0000259" key="8">
    <source>
        <dbReference type="PROSITE" id="PS50885"/>
    </source>
</evidence>
<dbReference type="Gene3D" id="3.30.70.1230">
    <property type="entry name" value="Nucleotide cyclase"/>
    <property type="match status" value="1"/>
</dbReference>
<dbReference type="SMART" id="SM00304">
    <property type="entry name" value="HAMP"/>
    <property type="match status" value="1"/>
</dbReference>
<dbReference type="GO" id="GO:0006171">
    <property type="term" value="P:cAMP biosynthetic process"/>
    <property type="evidence" value="ECO:0007669"/>
    <property type="project" value="TreeGrafter"/>
</dbReference>
<evidence type="ECO:0000256" key="5">
    <source>
        <dbReference type="ARBA" id="ARBA00023136"/>
    </source>
</evidence>
<accession>A0A2U8W9V3</accession>
<evidence type="ECO:0000256" key="2">
    <source>
        <dbReference type="ARBA" id="ARBA00022475"/>
    </source>
</evidence>
<dbReference type="InterPro" id="IPR003660">
    <property type="entry name" value="HAMP_dom"/>
</dbReference>
<sequence>MGAPARAGDHHLRGSLLRKYFLALFAAAVVPLLGSGATEAWFGYQDQRERLDELLGVEARSAGSRIQSFIDGIRDQLGWMVQLPWEAGAEDRQRLDALRLMRQVPAIVSLTLVDGAGKERLSISRVGLNQMGSLVDRSADPAYAGTRMGRVWYGPVTYFRNSEPVMRIAVAGNRAIVGIAIAEINLKLIWDVISSIHVGGTGHAFVLDAEGRLIAHPDISLVLRGGDAAAARPLRMLRDAIRAEGGSAIGRDISGASLIAAMAVVPGVDWTVIVHQPLREAFGPIDTALRRTGALLLLGSAFAGILAFWLARRMTGPIRQLEDGTERIGAGHFEHRIAVSSADELGRLAQRFNAMAGELALSQERQERIARLRRFLAPQVAELVDRTGDDSVLEGRRVEVAVIFCDLRGFTPFSAKAAPEEVIHVLATYFEALGRVITEHGATLTQFTGDGLMVLVNAPVACPEPSLTAMRLAIAMQDAVQPLVVEWRRRDYAIGFGVGATMGPATVGQIGYENRLDYTAIGPVVNLAARLCAAAEDAQILIDAALAGRIQDRIETIPLGSRVLKGFDAGIEIYSLVRRTPVAAG</sequence>
<name>A0A2U8W9V3_9HYPH</name>
<proteinExistence type="predicted"/>
<dbReference type="PANTHER" id="PTHR43081:SF20">
    <property type="entry name" value="TWO-COMPONENT RESPONSE REGULATOR"/>
    <property type="match status" value="1"/>
</dbReference>
<protein>
    <submittedName>
        <fullName evidence="9">Adenylate/guanylate cyclase domain-containing protein</fullName>
    </submittedName>
</protein>
<dbReference type="Pfam" id="PF02743">
    <property type="entry name" value="dCache_1"/>
    <property type="match status" value="1"/>
</dbReference>
<dbReference type="OrthoDB" id="226486at2"/>
<dbReference type="AlphaFoldDB" id="A0A2U8W9V3"/>
<dbReference type="PANTHER" id="PTHR43081">
    <property type="entry name" value="ADENYLATE CYCLASE, TERMINAL-DIFFERENTIATION SPECIFIC-RELATED"/>
    <property type="match status" value="1"/>
</dbReference>
<dbReference type="PROSITE" id="PS50125">
    <property type="entry name" value="GUANYLATE_CYCLASE_2"/>
    <property type="match status" value="1"/>
</dbReference>
<dbReference type="CDD" id="cd12912">
    <property type="entry name" value="PDC2_MCP_like"/>
    <property type="match status" value="1"/>
</dbReference>
<dbReference type="GO" id="GO:0005886">
    <property type="term" value="C:plasma membrane"/>
    <property type="evidence" value="ECO:0007669"/>
    <property type="project" value="UniProtKB-SubCell"/>
</dbReference>
<dbReference type="InterPro" id="IPR050697">
    <property type="entry name" value="Adenylyl/Guanylyl_Cyclase_3/4"/>
</dbReference>
<reference evidence="10" key="1">
    <citation type="submission" date="2018-05" db="EMBL/GenBank/DDBJ databases">
        <title>Complete Genome Sequence of Methylobacterium sp. 17SD2-17.</title>
        <authorList>
            <person name="Srinivasan S."/>
        </authorList>
    </citation>
    <scope>NUCLEOTIDE SEQUENCE [LARGE SCALE GENOMIC DNA]</scope>
    <source>
        <strain evidence="10">17SD2-17</strain>
    </source>
</reference>
<feature type="transmembrane region" description="Helical" evidence="6">
    <location>
        <begin position="20"/>
        <end position="42"/>
    </location>
</feature>
<dbReference type="SUPFAM" id="SSF55073">
    <property type="entry name" value="Nucleotide cyclase"/>
    <property type="match status" value="1"/>
</dbReference>
<comment type="subcellular location">
    <subcellularLocation>
        <location evidence="1">Cell membrane</location>
        <topology evidence="1">Multi-pass membrane protein</topology>
    </subcellularLocation>
</comment>
<dbReference type="Gene3D" id="6.10.340.10">
    <property type="match status" value="1"/>
</dbReference>
<dbReference type="InterPro" id="IPR001054">
    <property type="entry name" value="A/G_cyclase"/>
</dbReference>
<keyword evidence="2" id="KW-1003">Cell membrane</keyword>
<dbReference type="GO" id="GO:0004016">
    <property type="term" value="F:adenylate cyclase activity"/>
    <property type="evidence" value="ECO:0007669"/>
    <property type="project" value="UniProtKB-ARBA"/>
</dbReference>
<organism evidence="9 10">
    <name type="scientific">Methylobacterium durans</name>
    <dbReference type="NCBI Taxonomy" id="2202825"/>
    <lineage>
        <taxon>Bacteria</taxon>
        <taxon>Pseudomonadati</taxon>
        <taxon>Pseudomonadota</taxon>
        <taxon>Alphaproteobacteria</taxon>
        <taxon>Hyphomicrobiales</taxon>
        <taxon>Methylobacteriaceae</taxon>
        <taxon>Methylobacterium</taxon>
    </lineage>
</organism>
<dbReference type="Gene3D" id="3.30.450.20">
    <property type="entry name" value="PAS domain"/>
    <property type="match status" value="1"/>
</dbReference>
<evidence type="ECO:0000256" key="3">
    <source>
        <dbReference type="ARBA" id="ARBA00022692"/>
    </source>
</evidence>
<evidence type="ECO:0000259" key="7">
    <source>
        <dbReference type="PROSITE" id="PS50125"/>
    </source>
</evidence>
<dbReference type="PROSITE" id="PS50885">
    <property type="entry name" value="HAMP"/>
    <property type="match status" value="1"/>
</dbReference>
<dbReference type="InterPro" id="IPR029787">
    <property type="entry name" value="Nucleotide_cyclase"/>
</dbReference>
<dbReference type="GO" id="GO:0035556">
    <property type="term" value="P:intracellular signal transduction"/>
    <property type="evidence" value="ECO:0007669"/>
    <property type="project" value="InterPro"/>
</dbReference>
<evidence type="ECO:0000313" key="10">
    <source>
        <dbReference type="Proteomes" id="UP000245926"/>
    </source>
</evidence>
<feature type="transmembrane region" description="Helical" evidence="6">
    <location>
        <begin position="293"/>
        <end position="311"/>
    </location>
</feature>
<dbReference type="CDD" id="cd07302">
    <property type="entry name" value="CHD"/>
    <property type="match status" value="1"/>
</dbReference>
<dbReference type="SMART" id="SM00044">
    <property type="entry name" value="CYCc"/>
    <property type="match status" value="1"/>
</dbReference>
<dbReference type="Pfam" id="PF00211">
    <property type="entry name" value="Guanylate_cyc"/>
    <property type="match status" value="1"/>
</dbReference>
<dbReference type="Proteomes" id="UP000245926">
    <property type="component" value="Chromosome"/>
</dbReference>
<evidence type="ECO:0000256" key="1">
    <source>
        <dbReference type="ARBA" id="ARBA00004651"/>
    </source>
</evidence>
<feature type="domain" description="Guanylate cyclase" evidence="7">
    <location>
        <begin position="401"/>
        <end position="532"/>
    </location>
</feature>
<dbReference type="Pfam" id="PF00672">
    <property type="entry name" value="HAMP"/>
    <property type="match status" value="1"/>
</dbReference>
<keyword evidence="3 6" id="KW-0812">Transmembrane</keyword>